<gene>
    <name evidence="1" type="ORF">DAMNIGENAA_37210</name>
</gene>
<dbReference type="SUPFAM" id="SSF109604">
    <property type="entry name" value="HD-domain/PDEase-like"/>
    <property type="match status" value="1"/>
</dbReference>
<protein>
    <recommendedName>
        <fullName evidence="3">HD domain-containing protein</fullName>
    </recommendedName>
</protein>
<dbReference type="Gene3D" id="1.10.3210.10">
    <property type="entry name" value="Hypothetical protein af1432"/>
    <property type="match status" value="1"/>
</dbReference>
<dbReference type="Proteomes" id="UP001144372">
    <property type="component" value="Unassembled WGS sequence"/>
</dbReference>
<dbReference type="RefSeq" id="WP_281796582.1">
    <property type="nucleotide sequence ID" value="NZ_BSDR01000001.1"/>
</dbReference>
<accession>A0A9W6FWU2</accession>
<evidence type="ECO:0008006" key="3">
    <source>
        <dbReference type="Google" id="ProtNLM"/>
    </source>
</evidence>
<comment type="caution">
    <text evidence="1">The sequence shown here is derived from an EMBL/GenBank/DDBJ whole genome shotgun (WGS) entry which is preliminary data.</text>
</comment>
<sequence>MDEVNQRLQLEAQRIASRHPIPEFYVRFRTPLAIARKLYFSDPMVRLLREVLEPVFTDDFGHGLFHSSRVGIDSAALLFIELETTPMEQSRVTRLMVLGLLAGLLHDIRRNEENHAEAGAEEAERVLRDMPLDEDEVRCICLAIKNHEAFTETVQSRRPWFQLVSDCLYDADKFRWGPDTFTHTLWHMAHYNHLTPQELIGKFPWGIEGLFRIQKTFRTSIGRDFGPQIIDTGLEIGKEIYRYLLKHFGEDASG</sequence>
<dbReference type="AlphaFoldDB" id="A0A9W6FWU2"/>
<organism evidence="1 2">
    <name type="scientific">Desulforhabdus amnigena</name>
    <dbReference type="NCBI Taxonomy" id="40218"/>
    <lineage>
        <taxon>Bacteria</taxon>
        <taxon>Pseudomonadati</taxon>
        <taxon>Thermodesulfobacteriota</taxon>
        <taxon>Syntrophobacteria</taxon>
        <taxon>Syntrophobacterales</taxon>
        <taxon>Syntrophobacteraceae</taxon>
        <taxon>Desulforhabdus</taxon>
    </lineage>
</organism>
<evidence type="ECO:0000313" key="1">
    <source>
        <dbReference type="EMBL" id="GLI36288.1"/>
    </source>
</evidence>
<keyword evidence="2" id="KW-1185">Reference proteome</keyword>
<name>A0A9W6FWU2_9BACT</name>
<proteinExistence type="predicted"/>
<dbReference type="EMBL" id="BSDR01000001">
    <property type="protein sequence ID" value="GLI36288.1"/>
    <property type="molecule type" value="Genomic_DNA"/>
</dbReference>
<evidence type="ECO:0000313" key="2">
    <source>
        <dbReference type="Proteomes" id="UP001144372"/>
    </source>
</evidence>
<reference evidence="1" key="1">
    <citation type="submission" date="2022-12" db="EMBL/GenBank/DDBJ databases">
        <title>Reference genome sequencing for broad-spectrum identification of bacterial and archaeal isolates by mass spectrometry.</title>
        <authorList>
            <person name="Sekiguchi Y."/>
            <person name="Tourlousse D.M."/>
        </authorList>
    </citation>
    <scope>NUCLEOTIDE SEQUENCE</scope>
    <source>
        <strain evidence="1">ASRB1</strain>
    </source>
</reference>